<proteinExistence type="predicted"/>
<dbReference type="AlphaFoldDB" id="A0A2H3CFS8"/>
<dbReference type="Proteomes" id="UP000218334">
    <property type="component" value="Unassembled WGS sequence"/>
</dbReference>
<dbReference type="EMBL" id="KZ293419">
    <property type="protein sequence ID" value="PBK74146.1"/>
    <property type="molecule type" value="Genomic_DNA"/>
</dbReference>
<accession>A0A2H3CFS8</accession>
<evidence type="ECO:0008006" key="3">
    <source>
        <dbReference type="Google" id="ProtNLM"/>
    </source>
</evidence>
<sequence>MIHSVVVDVSASSATEFFHIPPLVVKICVPGQTSDILNEAASYDEMEVLQGVCTPRCYGLFQTSYVPDELDFPIMAERKARDEKLRREAEEDLDEDESLEPVVYDDLVTVILMERVGDRLKLGSPLPHGVREDMTDMYNDIGRLYLCHNDIRYANFLSALPEDQGGLPSLPSPFTGRTYSWRAVDFDLMKKTPLPKVAFSAYHFSYICRVLDNVPYGCIVEPWEW</sequence>
<protein>
    <recommendedName>
        <fullName evidence="3">Aminoglycoside phosphotransferase domain-containing protein</fullName>
    </recommendedName>
</protein>
<organism evidence="1 2">
    <name type="scientific">Armillaria solidipes</name>
    <dbReference type="NCBI Taxonomy" id="1076256"/>
    <lineage>
        <taxon>Eukaryota</taxon>
        <taxon>Fungi</taxon>
        <taxon>Dikarya</taxon>
        <taxon>Basidiomycota</taxon>
        <taxon>Agaricomycotina</taxon>
        <taxon>Agaricomycetes</taxon>
        <taxon>Agaricomycetidae</taxon>
        <taxon>Agaricales</taxon>
        <taxon>Marasmiineae</taxon>
        <taxon>Physalacriaceae</taxon>
        <taxon>Armillaria</taxon>
    </lineage>
</organism>
<keyword evidence="2" id="KW-1185">Reference proteome</keyword>
<name>A0A2H3CFS8_9AGAR</name>
<evidence type="ECO:0000313" key="1">
    <source>
        <dbReference type="EMBL" id="PBK74146.1"/>
    </source>
</evidence>
<evidence type="ECO:0000313" key="2">
    <source>
        <dbReference type="Proteomes" id="UP000218334"/>
    </source>
</evidence>
<reference evidence="2" key="1">
    <citation type="journal article" date="2017" name="Nat. Ecol. Evol.">
        <title>Genome expansion and lineage-specific genetic innovations in the forest pathogenic fungi Armillaria.</title>
        <authorList>
            <person name="Sipos G."/>
            <person name="Prasanna A.N."/>
            <person name="Walter M.C."/>
            <person name="O'Connor E."/>
            <person name="Balint B."/>
            <person name="Krizsan K."/>
            <person name="Kiss B."/>
            <person name="Hess J."/>
            <person name="Varga T."/>
            <person name="Slot J."/>
            <person name="Riley R."/>
            <person name="Boka B."/>
            <person name="Rigling D."/>
            <person name="Barry K."/>
            <person name="Lee J."/>
            <person name="Mihaltcheva S."/>
            <person name="LaButti K."/>
            <person name="Lipzen A."/>
            <person name="Waldron R."/>
            <person name="Moloney N.M."/>
            <person name="Sperisen C."/>
            <person name="Kredics L."/>
            <person name="Vagvoelgyi C."/>
            <person name="Patrignani A."/>
            <person name="Fitzpatrick D."/>
            <person name="Nagy I."/>
            <person name="Doyle S."/>
            <person name="Anderson J.B."/>
            <person name="Grigoriev I.V."/>
            <person name="Gueldener U."/>
            <person name="Muensterkoetter M."/>
            <person name="Nagy L.G."/>
        </authorList>
    </citation>
    <scope>NUCLEOTIDE SEQUENCE [LARGE SCALE GENOMIC DNA]</scope>
    <source>
        <strain evidence="2">28-4</strain>
    </source>
</reference>
<gene>
    <name evidence="1" type="ORF">ARMSODRAFT_1081123</name>
</gene>